<dbReference type="AlphaFoldDB" id="L8E9V8"/>
<name>L8E9V8_HUMAN</name>
<dbReference type="ChiTaRS" id="NBAS">
    <property type="organism name" value="human"/>
</dbReference>
<dbReference type="EMBL" id="HF584029">
    <property type="protein sequence ID" value="CCQ43526.1"/>
    <property type="molecule type" value="Genomic_DNA"/>
</dbReference>
<dbReference type="OrthoDB" id="19988at2759"/>
<evidence type="ECO:0000313" key="1">
    <source>
        <dbReference type="EMBL" id="CCQ43526.1"/>
    </source>
</evidence>
<protein>
    <submittedName>
        <fullName evidence="1">Alternative protein NBAS</fullName>
    </submittedName>
</protein>
<gene>
    <name evidence="1" type="primary">NBAS</name>
</gene>
<reference evidence="1" key="1">
    <citation type="journal article" date="2013" name="PLoS ONE">
        <title>Direct detection of alternative open reading frames translation products in human significantly expands the proteome.</title>
        <authorList>
            <person name="Vanderperre B."/>
            <person name="Lucier J.-F."/>
            <person name="Motard J."/>
            <person name="Tremblay G."/>
            <person name="Vanderperre S."/>
            <person name="Wisztorski M."/>
            <person name="Salzet M."/>
            <person name="Boisvert F.-M."/>
            <person name="Roucou X."/>
        </authorList>
    </citation>
    <scope>NUCLEOTIDE SEQUENCE</scope>
</reference>
<sequence length="80" mass="9562">MHLNRDMMLNSLRNSEIRILFSQQELMLRKVMYKPWKFCLLTMVPTCFLIALQFCPTFQRPLLHMNILFCCPKLVLTVTP</sequence>
<accession>L8E9V8</accession>
<organism evidence="1">
    <name type="scientific">Homo sapiens</name>
    <name type="common">Human</name>
    <dbReference type="NCBI Taxonomy" id="9606"/>
    <lineage>
        <taxon>Eukaryota</taxon>
        <taxon>Metazoa</taxon>
        <taxon>Chordata</taxon>
        <taxon>Craniata</taxon>
        <taxon>Vertebrata</taxon>
        <taxon>Euteleostomi</taxon>
        <taxon>Mammalia</taxon>
        <taxon>Eutheria</taxon>
        <taxon>Euarchontoglires</taxon>
        <taxon>Primates</taxon>
        <taxon>Haplorrhini</taxon>
        <taxon>Catarrhini</taxon>
        <taxon>Hominidae</taxon>
        <taxon>Homo</taxon>
    </lineage>
</organism>
<proteinExistence type="predicted"/>